<accession>A0ABR1BQM6</accession>
<dbReference type="EMBL" id="JAVFWL010000001">
    <property type="protein sequence ID" value="KAK6727383.1"/>
    <property type="molecule type" value="Genomic_DNA"/>
</dbReference>
<gene>
    <name evidence="1" type="primary">Necator_chrI.g1340</name>
    <name evidence="1" type="ORF">RB195_005214</name>
</gene>
<keyword evidence="2" id="KW-1185">Reference proteome</keyword>
<organism evidence="1 2">
    <name type="scientific">Necator americanus</name>
    <name type="common">Human hookworm</name>
    <dbReference type="NCBI Taxonomy" id="51031"/>
    <lineage>
        <taxon>Eukaryota</taxon>
        <taxon>Metazoa</taxon>
        <taxon>Ecdysozoa</taxon>
        <taxon>Nematoda</taxon>
        <taxon>Chromadorea</taxon>
        <taxon>Rhabditida</taxon>
        <taxon>Rhabditina</taxon>
        <taxon>Rhabditomorpha</taxon>
        <taxon>Strongyloidea</taxon>
        <taxon>Ancylostomatidae</taxon>
        <taxon>Bunostominae</taxon>
        <taxon>Necator</taxon>
    </lineage>
</organism>
<evidence type="ECO:0008006" key="3">
    <source>
        <dbReference type="Google" id="ProtNLM"/>
    </source>
</evidence>
<dbReference type="Proteomes" id="UP001303046">
    <property type="component" value="Unassembled WGS sequence"/>
</dbReference>
<name>A0ABR1BQM6_NECAM</name>
<protein>
    <recommendedName>
        <fullName evidence="3">Secreted protein</fullName>
    </recommendedName>
</protein>
<reference evidence="1 2" key="1">
    <citation type="submission" date="2023-08" db="EMBL/GenBank/DDBJ databases">
        <title>A Necator americanus chromosomal reference genome.</title>
        <authorList>
            <person name="Ilik V."/>
            <person name="Petrzelkova K.J."/>
            <person name="Pardy F."/>
            <person name="Fuh T."/>
            <person name="Niatou-Singa F.S."/>
            <person name="Gouil Q."/>
            <person name="Baker L."/>
            <person name="Ritchie M.E."/>
            <person name="Jex A.R."/>
            <person name="Gazzola D."/>
            <person name="Li H."/>
            <person name="Toshio Fujiwara R."/>
            <person name="Zhan B."/>
            <person name="Aroian R.V."/>
            <person name="Pafco B."/>
            <person name="Schwarz E.M."/>
        </authorList>
    </citation>
    <scope>NUCLEOTIDE SEQUENCE [LARGE SCALE GENOMIC DNA]</scope>
    <source>
        <strain evidence="1 2">Aroian</strain>
        <tissue evidence="1">Whole animal</tissue>
    </source>
</reference>
<sequence>MYFWLSEIKCLMLFLLSTIASSKIGLASFFKFRWKFILIAKQPITLGKSRAISVDYRLQFRRTKSNQSNFQRKFKVFFTHL</sequence>
<proteinExistence type="predicted"/>
<evidence type="ECO:0000313" key="2">
    <source>
        <dbReference type="Proteomes" id="UP001303046"/>
    </source>
</evidence>
<comment type="caution">
    <text evidence="1">The sequence shown here is derived from an EMBL/GenBank/DDBJ whole genome shotgun (WGS) entry which is preliminary data.</text>
</comment>
<evidence type="ECO:0000313" key="1">
    <source>
        <dbReference type="EMBL" id="KAK6727383.1"/>
    </source>
</evidence>